<dbReference type="AlphaFoldDB" id="A0A6J4PMP8"/>
<reference evidence="6" key="1">
    <citation type="submission" date="2020-02" db="EMBL/GenBank/DDBJ databases">
        <authorList>
            <person name="Meier V. D."/>
        </authorList>
    </citation>
    <scope>NUCLEOTIDE SEQUENCE</scope>
    <source>
        <strain evidence="6">AVDCRST_MAG78</strain>
    </source>
</reference>
<evidence type="ECO:0000313" key="6">
    <source>
        <dbReference type="EMBL" id="CAA9417128.1"/>
    </source>
</evidence>
<name>A0A6J4PMP8_9ACTN</name>
<feature type="domain" description="FAD-binding PCMH-type" evidence="5">
    <location>
        <begin position="31"/>
        <end position="212"/>
    </location>
</feature>
<evidence type="ECO:0000256" key="1">
    <source>
        <dbReference type="ARBA" id="ARBA00001974"/>
    </source>
</evidence>
<evidence type="ECO:0000256" key="3">
    <source>
        <dbReference type="ARBA" id="ARBA00022827"/>
    </source>
</evidence>
<dbReference type="SUPFAM" id="SSF55103">
    <property type="entry name" value="FAD-linked oxidases, C-terminal domain"/>
    <property type="match status" value="1"/>
</dbReference>
<organism evidence="6">
    <name type="scientific">uncultured Rubrobacteraceae bacterium</name>
    <dbReference type="NCBI Taxonomy" id="349277"/>
    <lineage>
        <taxon>Bacteria</taxon>
        <taxon>Bacillati</taxon>
        <taxon>Actinomycetota</taxon>
        <taxon>Rubrobacteria</taxon>
        <taxon>Rubrobacterales</taxon>
        <taxon>Rubrobacteraceae</taxon>
        <taxon>environmental samples</taxon>
    </lineage>
</organism>
<dbReference type="SUPFAM" id="SSF56176">
    <property type="entry name" value="FAD-binding/transporter-associated domain-like"/>
    <property type="match status" value="1"/>
</dbReference>
<dbReference type="GO" id="GO:0019154">
    <property type="term" value="F:glycolate dehydrogenase activity"/>
    <property type="evidence" value="ECO:0007669"/>
    <property type="project" value="UniProtKB-EC"/>
</dbReference>
<dbReference type="InterPro" id="IPR016164">
    <property type="entry name" value="FAD-linked_Oxase-like_C"/>
</dbReference>
<dbReference type="InterPro" id="IPR004113">
    <property type="entry name" value="FAD-bd_oxidored_4_C"/>
</dbReference>
<dbReference type="PANTHER" id="PTHR11748:SF103">
    <property type="entry name" value="GLYCOLATE OXIDASE SUBUNIT GLCE"/>
    <property type="match status" value="1"/>
</dbReference>
<dbReference type="Pfam" id="PF01565">
    <property type="entry name" value="FAD_binding_4"/>
    <property type="match status" value="1"/>
</dbReference>
<evidence type="ECO:0000259" key="5">
    <source>
        <dbReference type="PROSITE" id="PS51387"/>
    </source>
</evidence>
<dbReference type="Pfam" id="PF02913">
    <property type="entry name" value="FAD-oxidase_C"/>
    <property type="match status" value="1"/>
</dbReference>
<dbReference type="EMBL" id="CADCVB010000057">
    <property type="protein sequence ID" value="CAA9417128.1"/>
    <property type="molecule type" value="Genomic_DNA"/>
</dbReference>
<dbReference type="Gene3D" id="3.30.465.10">
    <property type="match status" value="1"/>
</dbReference>
<accession>A0A6J4PMP8</accession>
<sequence length="427" mass="44739">MDTSTKNVSLEDLQKIVGEEHAREATEEDVVDGVAPSFVAEPGSVEEISELMKLASEEGLTAAPRGSGTKMDLGNPPRDLDLIVSTARMNEVIEHTPGDQVVRVQAGLKLEDLQEQLAGADQMLGIDPPETRAGATVGGIVAANSSGPRRYSYGTVRDLIIGITIVLPDGTIAKAGGKVVKNVAGYDLSKLFTGSLGTLGVIATCNFRLHPRPETAQTVAVELADTLSAGQAAQAITGAQLVPSAVELHWSEDQKLLSVLIEGIPPGVEAQAETASYLLKGFGEVRTLSDEEVEDLGPLDPPGVGDEEVAIKISAPPAELTGVLDSALGATERRGVTPRITGHAGIGVTHVALSGGDEEARVQVVEELREIWVRRGGSVVVRKAPPSTKSRLEAWGPAGDYLGLLRRTKDKFDPGGNLNPGRFVGGI</sequence>
<evidence type="ECO:0000256" key="2">
    <source>
        <dbReference type="ARBA" id="ARBA00022630"/>
    </source>
</evidence>
<gene>
    <name evidence="6" type="ORF">AVDCRST_MAG78-766</name>
</gene>
<keyword evidence="2" id="KW-0285">Flavoprotein</keyword>
<dbReference type="InterPro" id="IPR016166">
    <property type="entry name" value="FAD-bd_PCMH"/>
</dbReference>
<dbReference type="PANTHER" id="PTHR11748">
    <property type="entry name" value="D-LACTATE DEHYDROGENASE"/>
    <property type="match status" value="1"/>
</dbReference>
<keyword evidence="4 6" id="KW-0560">Oxidoreductase</keyword>
<dbReference type="InterPro" id="IPR016169">
    <property type="entry name" value="FAD-bd_PCMH_sub2"/>
</dbReference>
<comment type="cofactor">
    <cofactor evidence="1">
        <name>FAD</name>
        <dbReference type="ChEBI" id="CHEBI:57692"/>
    </cofactor>
</comment>
<dbReference type="GO" id="GO:0071949">
    <property type="term" value="F:FAD binding"/>
    <property type="evidence" value="ECO:0007669"/>
    <property type="project" value="InterPro"/>
</dbReference>
<keyword evidence="3" id="KW-0274">FAD</keyword>
<dbReference type="PROSITE" id="PS51387">
    <property type="entry name" value="FAD_PCMH"/>
    <property type="match status" value="1"/>
</dbReference>
<dbReference type="EC" id="1.1.99.14" evidence="6"/>
<dbReference type="InterPro" id="IPR036318">
    <property type="entry name" value="FAD-bd_PCMH-like_sf"/>
</dbReference>
<dbReference type="InterPro" id="IPR006094">
    <property type="entry name" value="Oxid_FAD_bind_N"/>
</dbReference>
<protein>
    <submittedName>
        <fullName evidence="6">Glycolate dehydrogenase, FAD-binding subunit GlcE</fullName>
        <ecNumber evidence="6">1.1.99.14</ecNumber>
    </submittedName>
</protein>
<evidence type="ECO:0000256" key="4">
    <source>
        <dbReference type="ARBA" id="ARBA00023002"/>
    </source>
</evidence>
<proteinExistence type="predicted"/>